<dbReference type="Gramene" id="TraesNOR6A03G03443020.1">
    <property type="protein sequence ID" value="TraesNOR6A03G03443020.1"/>
    <property type="gene ID" value="TraesNOR6A03G03443020"/>
</dbReference>
<protein>
    <submittedName>
        <fullName evidence="1">Uncharacterized protein</fullName>
    </submittedName>
</protein>
<dbReference type="GeneID" id="123131369"/>
<accession>A0A3B6NWV3</accession>
<gene>
    <name evidence="1" type="primary">LOC123131369</name>
</gene>
<keyword evidence="2" id="KW-1185">Reference proteome</keyword>
<dbReference type="AlphaFoldDB" id="A0A3B6NWV3"/>
<reference evidence="1" key="2">
    <citation type="submission" date="2018-10" db="UniProtKB">
        <authorList>
            <consortium name="EnsemblPlants"/>
        </authorList>
    </citation>
    <scope>IDENTIFICATION</scope>
</reference>
<sequence length="164" mass="18526">MADLCTKFTLSGCHRFYPEFPDHWYDLVEAPVHVPKFTPRKKHNRAYRSRHGHVIIGFPEANEDIEQLFEDDGVEEEEQLFEDNGVEPIAVNEVEGVAIDEDVPELGIEYQAEEEHVEDDDVEALVLNEVAPIDGGDVPEEYTEYEGGLLAAKLGGEDDDKVEL</sequence>
<evidence type="ECO:0000313" key="1">
    <source>
        <dbReference type="EnsemblPlants" id="TraesCS6A02G397800.2"/>
    </source>
</evidence>
<dbReference type="RefSeq" id="XP_044406994.1">
    <property type="nucleotide sequence ID" value="XM_044551059.1"/>
</dbReference>
<reference evidence="1" key="1">
    <citation type="submission" date="2018-08" db="EMBL/GenBank/DDBJ databases">
        <authorList>
            <person name="Rossello M."/>
        </authorList>
    </citation>
    <scope>NUCLEOTIDE SEQUENCE [LARGE SCALE GENOMIC DNA]</scope>
    <source>
        <strain evidence="1">cv. Chinese Spring</strain>
    </source>
</reference>
<name>A0A3B6NWV3_WHEAT</name>
<dbReference type="Proteomes" id="UP000019116">
    <property type="component" value="Chromosome 6A"/>
</dbReference>
<evidence type="ECO:0000313" key="2">
    <source>
        <dbReference type="Proteomes" id="UP000019116"/>
    </source>
</evidence>
<organism evidence="1">
    <name type="scientific">Triticum aestivum</name>
    <name type="common">Wheat</name>
    <dbReference type="NCBI Taxonomy" id="4565"/>
    <lineage>
        <taxon>Eukaryota</taxon>
        <taxon>Viridiplantae</taxon>
        <taxon>Streptophyta</taxon>
        <taxon>Embryophyta</taxon>
        <taxon>Tracheophyta</taxon>
        <taxon>Spermatophyta</taxon>
        <taxon>Magnoliopsida</taxon>
        <taxon>Liliopsida</taxon>
        <taxon>Poales</taxon>
        <taxon>Poaceae</taxon>
        <taxon>BOP clade</taxon>
        <taxon>Pooideae</taxon>
        <taxon>Triticodae</taxon>
        <taxon>Triticeae</taxon>
        <taxon>Triticinae</taxon>
        <taxon>Triticum</taxon>
    </lineage>
</organism>
<dbReference type="EnsemblPlants" id="TraesCS6A02G397800.2">
    <property type="protein sequence ID" value="TraesCS6A02G397800.2"/>
    <property type="gene ID" value="TraesCS6A02G397800"/>
</dbReference>
<dbReference type="Gramene" id="TraesCS6A03G0999600.2">
    <property type="protein sequence ID" value="TraesCS6A03G0999600.2.CDS"/>
    <property type="gene ID" value="TraesCS6A03G0999600"/>
</dbReference>
<dbReference type="OrthoDB" id="10315887at2759"/>
<dbReference type="KEGG" id="taes:123131369"/>
<dbReference type="Gramene" id="TraesCS6A02G397800.2">
    <property type="protein sequence ID" value="TraesCS6A02G397800.2"/>
    <property type="gene ID" value="TraesCS6A02G397800"/>
</dbReference>
<proteinExistence type="predicted"/>